<evidence type="ECO:0000313" key="4">
    <source>
        <dbReference type="EMBL" id="RGR43692.1"/>
    </source>
</evidence>
<protein>
    <recommendedName>
        <fullName evidence="3">CBM-cenC domain-containing protein</fullName>
    </recommendedName>
</protein>
<keyword evidence="1" id="KW-0378">Hydrolase</keyword>
<evidence type="ECO:0000313" key="5">
    <source>
        <dbReference type="Proteomes" id="UP000266497"/>
    </source>
</evidence>
<comment type="caution">
    <text evidence="4">The sequence shown here is derived from an EMBL/GenBank/DDBJ whole genome shotgun (WGS) entry which is preliminary data.</text>
</comment>
<feature type="chain" id="PRO_5017320073" description="CBM-cenC domain-containing protein" evidence="2">
    <location>
        <begin position="21"/>
        <end position="163"/>
    </location>
</feature>
<dbReference type="Gene3D" id="2.60.120.260">
    <property type="entry name" value="Galactose-binding domain-like"/>
    <property type="match status" value="1"/>
</dbReference>
<keyword evidence="2" id="KW-0732">Signal</keyword>
<evidence type="ECO:0000256" key="1">
    <source>
        <dbReference type="ARBA" id="ARBA00022801"/>
    </source>
</evidence>
<feature type="signal peptide" evidence="2">
    <location>
        <begin position="1"/>
        <end position="20"/>
    </location>
</feature>
<dbReference type="GO" id="GO:0016798">
    <property type="term" value="F:hydrolase activity, acting on glycosyl bonds"/>
    <property type="evidence" value="ECO:0007669"/>
    <property type="project" value="InterPro"/>
</dbReference>
<feature type="domain" description="CBM-cenC" evidence="3">
    <location>
        <begin position="23"/>
        <end position="123"/>
    </location>
</feature>
<dbReference type="Proteomes" id="UP000266497">
    <property type="component" value="Unassembled WGS sequence"/>
</dbReference>
<dbReference type="RefSeq" id="WP_007560950.1">
    <property type="nucleotide sequence ID" value="NZ_CP179925.1"/>
</dbReference>
<sequence>MKKEILAMMACGMMMTSAYAQEIKNGDFESGDLTSWNVWEKKDNKIVDAKKAHSGNYAVEVKVGMWQAVNISYETGAEYQISAYTKYSWGDKPNFRIEYYNPDSKKLEEIATAEVKKDRKNYNLTTVKFKLQENGFVYRFTAVPGSGNGGCFLLDDVKIEKVK</sequence>
<reference evidence="4 5" key="1">
    <citation type="submission" date="2018-08" db="EMBL/GenBank/DDBJ databases">
        <title>A genome reference for cultivated species of the human gut microbiota.</title>
        <authorList>
            <person name="Zou Y."/>
            <person name="Xue W."/>
            <person name="Luo G."/>
        </authorList>
    </citation>
    <scope>NUCLEOTIDE SEQUENCE [LARGE SCALE GENOMIC DNA]</scope>
    <source>
        <strain evidence="4 5">AF25-30LB</strain>
    </source>
</reference>
<evidence type="ECO:0000256" key="2">
    <source>
        <dbReference type="SAM" id="SignalP"/>
    </source>
</evidence>
<dbReference type="InterPro" id="IPR003305">
    <property type="entry name" value="CenC_carb-bd"/>
</dbReference>
<dbReference type="Pfam" id="PF02018">
    <property type="entry name" value="CBM_4_9"/>
    <property type="match status" value="1"/>
</dbReference>
<proteinExistence type="predicted"/>
<evidence type="ECO:0000259" key="3">
    <source>
        <dbReference type="Pfam" id="PF02018"/>
    </source>
</evidence>
<dbReference type="AlphaFoldDB" id="A0A395UWW9"/>
<dbReference type="GeneID" id="43184718"/>
<gene>
    <name evidence="4" type="ORF">DWY53_00165</name>
</gene>
<organism evidence="4 5">
    <name type="scientific">Phocaeicola vulgatus</name>
    <name type="common">Bacteroides vulgatus</name>
    <dbReference type="NCBI Taxonomy" id="821"/>
    <lineage>
        <taxon>Bacteria</taxon>
        <taxon>Pseudomonadati</taxon>
        <taxon>Bacteroidota</taxon>
        <taxon>Bacteroidia</taxon>
        <taxon>Bacteroidales</taxon>
        <taxon>Bacteroidaceae</taxon>
        <taxon>Phocaeicola</taxon>
    </lineage>
</organism>
<name>A0A395UWW9_PHOVU</name>
<dbReference type="SUPFAM" id="SSF49785">
    <property type="entry name" value="Galactose-binding domain-like"/>
    <property type="match status" value="1"/>
</dbReference>
<dbReference type="InterPro" id="IPR008979">
    <property type="entry name" value="Galactose-bd-like_sf"/>
</dbReference>
<dbReference type="EMBL" id="QRUD01000001">
    <property type="protein sequence ID" value="RGR43692.1"/>
    <property type="molecule type" value="Genomic_DNA"/>
</dbReference>
<accession>A0A395UWW9</accession>